<gene>
    <name evidence="2" type="ORF">RRG08_044135</name>
</gene>
<dbReference type="AlphaFoldDB" id="A0AAE0Z7B8"/>
<dbReference type="Proteomes" id="UP001283361">
    <property type="component" value="Unassembled WGS sequence"/>
</dbReference>
<comment type="caution">
    <text evidence="2">The sequence shown here is derived from an EMBL/GenBank/DDBJ whole genome shotgun (WGS) entry which is preliminary data.</text>
</comment>
<keyword evidence="1" id="KW-0732">Signal</keyword>
<evidence type="ECO:0000313" key="2">
    <source>
        <dbReference type="EMBL" id="KAK3764209.1"/>
    </source>
</evidence>
<evidence type="ECO:0000256" key="1">
    <source>
        <dbReference type="SAM" id="SignalP"/>
    </source>
</evidence>
<organism evidence="2 3">
    <name type="scientific">Elysia crispata</name>
    <name type="common">lettuce slug</name>
    <dbReference type="NCBI Taxonomy" id="231223"/>
    <lineage>
        <taxon>Eukaryota</taxon>
        <taxon>Metazoa</taxon>
        <taxon>Spiralia</taxon>
        <taxon>Lophotrochozoa</taxon>
        <taxon>Mollusca</taxon>
        <taxon>Gastropoda</taxon>
        <taxon>Heterobranchia</taxon>
        <taxon>Euthyneura</taxon>
        <taxon>Panpulmonata</taxon>
        <taxon>Sacoglossa</taxon>
        <taxon>Placobranchoidea</taxon>
        <taxon>Plakobranchidae</taxon>
        <taxon>Elysia</taxon>
    </lineage>
</organism>
<feature type="chain" id="PRO_5042012707" description="Secreted protein" evidence="1">
    <location>
        <begin position="16"/>
        <end position="93"/>
    </location>
</feature>
<name>A0AAE0Z7B8_9GAST</name>
<proteinExistence type="predicted"/>
<keyword evidence="3" id="KW-1185">Reference proteome</keyword>
<feature type="signal peptide" evidence="1">
    <location>
        <begin position="1"/>
        <end position="15"/>
    </location>
</feature>
<sequence length="93" mass="10367">MVVVVLLSLHGGDRCCCCVAEASVKANGSHPSCHQGHSFLPALTRLRRTWSEHCMQTSSDTEGPNRRREVSTIYTKTRQGFVLNFPRLGVFSF</sequence>
<accession>A0AAE0Z7B8</accession>
<evidence type="ECO:0000313" key="3">
    <source>
        <dbReference type="Proteomes" id="UP001283361"/>
    </source>
</evidence>
<dbReference type="EMBL" id="JAWDGP010004466">
    <property type="protein sequence ID" value="KAK3764209.1"/>
    <property type="molecule type" value="Genomic_DNA"/>
</dbReference>
<protein>
    <recommendedName>
        <fullName evidence="4">Secreted protein</fullName>
    </recommendedName>
</protein>
<evidence type="ECO:0008006" key="4">
    <source>
        <dbReference type="Google" id="ProtNLM"/>
    </source>
</evidence>
<reference evidence="2" key="1">
    <citation type="journal article" date="2023" name="G3 (Bethesda)">
        <title>A reference genome for the long-term kleptoplast-retaining sea slug Elysia crispata morphotype clarki.</title>
        <authorList>
            <person name="Eastman K.E."/>
            <person name="Pendleton A.L."/>
            <person name="Shaikh M.A."/>
            <person name="Suttiyut T."/>
            <person name="Ogas R."/>
            <person name="Tomko P."/>
            <person name="Gavelis G."/>
            <person name="Widhalm J.R."/>
            <person name="Wisecaver J.H."/>
        </authorList>
    </citation>
    <scope>NUCLEOTIDE SEQUENCE</scope>
    <source>
        <strain evidence="2">ECLA1</strain>
    </source>
</reference>